<dbReference type="AlphaFoldDB" id="A0A3A8I2K7"/>
<evidence type="ECO:0000256" key="1">
    <source>
        <dbReference type="SAM" id="Phobius"/>
    </source>
</evidence>
<sequence>MRRATSSSRARAGMECRRVCPLGAALETNGRGRAGADCPTGKIAPGAEGCSAPEGALARWLQSLGEDDFQRRGLQGRQGYDAMMKWLMGLGLLGIGVALAFAGGQMVYRTTVSRSWPTVQGTVVESRVETLRAKRSVSFRPEVSYRYEVNGTPYTSDTFAFDGHASGALAEAQAVTRHYPAGAPVTLHYEPADPSVACIQCETVGVSNYVVTLVGVVFAVMSAWALMDMARSELGQRRRQQQPARSGAR</sequence>
<proteinExistence type="predicted"/>
<protein>
    <submittedName>
        <fullName evidence="3">DUF3592 domain-containing protein</fullName>
    </submittedName>
</protein>
<gene>
    <name evidence="3" type="ORF">D7V88_35670</name>
</gene>
<keyword evidence="1" id="KW-0812">Transmembrane</keyword>
<feature type="domain" description="DUF3592" evidence="2">
    <location>
        <begin position="119"/>
        <end position="200"/>
    </location>
</feature>
<evidence type="ECO:0000313" key="4">
    <source>
        <dbReference type="Proteomes" id="UP000268094"/>
    </source>
</evidence>
<feature type="transmembrane region" description="Helical" evidence="1">
    <location>
        <begin position="209"/>
        <end position="230"/>
    </location>
</feature>
<comment type="caution">
    <text evidence="3">The sequence shown here is derived from an EMBL/GenBank/DDBJ whole genome shotgun (WGS) entry which is preliminary data.</text>
</comment>
<reference evidence="4" key="1">
    <citation type="submission" date="2018-09" db="EMBL/GenBank/DDBJ databases">
        <authorList>
            <person name="Livingstone P.G."/>
            <person name="Whitworth D.E."/>
        </authorList>
    </citation>
    <scope>NUCLEOTIDE SEQUENCE [LARGE SCALE GENOMIC DNA]</scope>
    <source>
        <strain evidence="4">CA054A</strain>
    </source>
</reference>
<keyword evidence="1" id="KW-1133">Transmembrane helix</keyword>
<dbReference type="Proteomes" id="UP000268094">
    <property type="component" value="Unassembled WGS sequence"/>
</dbReference>
<dbReference type="Pfam" id="PF12158">
    <property type="entry name" value="DUF3592"/>
    <property type="match status" value="1"/>
</dbReference>
<keyword evidence="1" id="KW-0472">Membrane</keyword>
<accession>A0A3A8I2K7</accession>
<organism evidence="3 4">
    <name type="scientific">Corallococcus terminator</name>
    <dbReference type="NCBI Taxonomy" id="2316733"/>
    <lineage>
        <taxon>Bacteria</taxon>
        <taxon>Pseudomonadati</taxon>
        <taxon>Myxococcota</taxon>
        <taxon>Myxococcia</taxon>
        <taxon>Myxococcales</taxon>
        <taxon>Cystobacterineae</taxon>
        <taxon>Myxococcaceae</taxon>
        <taxon>Corallococcus</taxon>
    </lineage>
</organism>
<feature type="transmembrane region" description="Helical" evidence="1">
    <location>
        <begin position="86"/>
        <end position="108"/>
    </location>
</feature>
<dbReference type="EMBL" id="RAVZ01000390">
    <property type="protein sequence ID" value="RKG73910.1"/>
    <property type="molecule type" value="Genomic_DNA"/>
</dbReference>
<evidence type="ECO:0000313" key="3">
    <source>
        <dbReference type="EMBL" id="RKG73910.1"/>
    </source>
</evidence>
<name>A0A3A8I2K7_9BACT</name>
<dbReference type="InterPro" id="IPR021994">
    <property type="entry name" value="DUF3592"/>
</dbReference>
<keyword evidence="4" id="KW-1185">Reference proteome</keyword>
<evidence type="ECO:0000259" key="2">
    <source>
        <dbReference type="Pfam" id="PF12158"/>
    </source>
</evidence>